<gene>
    <name evidence="2" type="ORF">B4135_2372</name>
</gene>
<protein>
    <submittedName>
        <fullName evidence="2">Uncharacterized protein</fullName>
    </submittedName>
</protein>
<sequence length="88" mass="9262">MKKTSGKRMAEDRPADRAGFCIKAGSMTILAFPVSCSKALTGKSGSGPQEGKGEILRRRGSAFACRRSGNPEPGKGRPVFGMGIALYI</sequence>
<feature type="region of interest" description="Disordered" evidence="1">
    <location>
        <begin position="40"/>
        <end position="76"/>
    </location>
</feature>
<dbReference type="STRING" id="301148.B4135_2372"/>
<evidence type="ECO:0000313" key="2">
    <source>
        <dbReference type="EMBL" id="KYD17701.1"/>
    </source>
</evidence>
<accession>A0A150LZZ6</accession>
<evidence type="ECO:0000313" key="3">
    <source>
        <dbReference type="Proteomes" id="UP000075683"/>
    </source>
</evidence>
<dbReference type="AlphaFoldDB" id="A0A150LZZ6"/>
<name>A0A150LZZ6_9BACI</name>
<comment type="caution">
    <text evidence="2">The sequence shown here is derived from an EMBL/GenBank/DDBJ whole genome shotgun (WGS) entry which is preliminary data.</text>
</comment>
<dbReference type="Proteomes" id="UP000075683">
    <property type="component" value="Unassembled WGS sequence"/>
</dbReference>
<proteinExistence type="predicted"/>
<dbReference type="EMBL" id="LQYT01000053">
    <property type="protein sequence ID" value="KYD17701.1"/>
    <property type="molecule type" value="Genomic_DNA"/>
</dbReference>
<evidence type="ECO:0000256" key="1">
    <source>
        <dbReference type="SAM" id="MobiDB-lite"/>
    </source>
</evidence>
<organism evidence="2 3">
    <name type="scientific">Caldibacillus debilis</name>
    <dbReference type="NCBI Taxonomy" id="301148"/>
    <lineage>
        <taxon>Bacteria</taxon>
        <taxon>Bacillati</taxon>
        <taxon>Bacillota</taxon>
        <taxon>Bacilli</taxon>
        <taxon>Bacillales</taxon>
        <taxon>Bacillaceae</taxon>
        <taxon>Caldibacillus</taxon>
    </lineage>
</organism>
<reference evidence="2 3" key="1">
    <citation type="submission" date="2016-01" db="EMBL/GenBank/DDBJ databases">
        <title>Draft Genome Sequences of Seven Thermophilic Sporeformers Isolated from Foods.</title>
        <authorList>
            <person name="Berendsen E.M."/>
            <person name="Wells-Bennik M.H."/>
            <person name="Krawcyk A.O."/>
            <person name="De Jong A."/>
            <person name="Holsappel S."/>
            <person name="Eijlander R.T."/>
            <person name="Kuipers O.P."/>
        </authorList>
    </citation>
    <scope>NUCLEOTIDE SEQUENCE [LARGE SCALE GENOMIC DNA]</scope>
    <source>
        <strain evidence="2 3">B4135</strain>
    </source>
</reference>